<gene>
    <name evidence="2" type="ORF">SSFG_07615</name>
</gene>
<evidence type="ECO:0000313" key="2">
    <source>
        <dbReference type="EMBL" id="EFE72380.2"/>
    </source>
</evidence>
<accession>D5ZQD8</accession>
<protein>
    <submittedName>
        <fullName evidence="2">Predicted protein</fullName>
    </submittedName>
</protein>
<dbReference type="EMBL" id="DS999641">
    <property type="protein sequence ID" value="EFE72380.2"/>
    <property type="molecule type" value="Genomic_DNA"/>
</dbReference>
<feature type="region of interest" description="Disordered" evidence="1">
    <location>
        <begin position="30"/>
        <end position="70"/>
    </location>
</feature>
<feature type="compositionally biased region" description="Basic residues" evidence="1">
    <location>
        <begin position="56"/>
        <end position="70"/>
    </location>
</feature>
<evidence type="ECO:0000313" key="3">
    <source>
        <dbReference type="Proteomes" id="UP000003824"/>
    </source>
</evidence>
<reference evidence="3" key="1">
    <citation type="submission" date="2008-12" db="EMBL/GenBank/DDBJ databases">
        <title>Annotation of Streptomyces ghanaensis ATCC 14672.</title>
        <authorList>
            <consortium name="The Broad Institute Genome Sequencing Platform"/>
            <consortium name="Broad Institute Microbial Sequencing Center"/>
            <person name="Fischbach M."/>
            <person name="Ward D."/>
            <person name="Young S."/>
            <person name="Kodira C.D."/>
            <person name="Zeng Q."/>
            <person name="Koehrsen M."/>
            <person name="Godfrey P."/>
            <person name="Alvarado L."/>
            <person name="Berlin A.M."/>
            <person name="Borenstein D."/>
            <person name="Chen Z."/>
            <person name="Engels R."/>
            <person name="Freedman E."/>
            <person name="Gellesch M."/>
            <person name="Goldberg J."/>
            <person name="Griggs A."/>
            <person name="Gujja S."/>
            <person name="Heiman D.I."/>
            <person name="Hepburn T.A."/>
            <person name="Howarth C."/>
            <person name="Jen D."/>
            <person name="Larson L."/>
            <person name="Lewis B."/>
            <person name="Mehta T."/>
            <person name="Park D."/>
            <person name="Pearson M."/>
            <person name="Roberts A."/>
            <person name="Saif S."/>
            <person name="Shea T.D."/>
            <person name="Shenoy N."/>
            <person name="Sisk P."/>
            <person name="Stolte C."/>
            <person name="Sykes S.N."/>
            <person name="Walk T."/>
            <person name="White J."/>
            <person name="Yandava C."/>
            <person name="Straight P."/>
            <person name="Clardy J."/>
            <person name="Hung D."/>
            <person name="Kolter R."/>
            <person name="Mekalanos J."/>
            <person name="Walker S."/>
            <person name="Walsh C.T."/>
            <person name="Wieland B.L.C."/>
            <person name="Ilzarbe M."/>
            <person name="Galagan J."/>
            <person name="Nusbaum C."/>
            <person name="Birren B."/>
        </authorList>
    </citation>
    <scope>NUCLEOTIDE SEQUENCE [LARGE SCALE GENOMIC DNA]</scope>
    <source>
        <strain evidence="3">ATCC 14672 / DSM 40746 / JCM 4963 / KCTC 9882 / NRRL B-12104 / FH 1290</strain>
    </source>
</reference>
<name>D5ZQD8_STRV1</name>
<dbReference type="Proteomes" id="UP000003824">
    <property type="component" value="Unassembled WGS sequence"/>
</dbReference>
<sequence length="70" mass="7761">MVGLMVGPTTILTTPTTTPTMAVSVVRTATQSRLRNGDGTQLRRRLRNERGPLRDRHARPTAHSKLRNPS</sequence>
<dbReference type="AlphaFoldDB" id="D5ZQD8"/>
<organism evidence="2 3">
    <name type="scientific">Streptomyces viridosporus (strain ATCC 14672 / DSM 40746 / JCM 4963 / KCTC 9882 / NRRL B-12104 / FH 1290)</name>
    <name type="common">Streptomyces ghanaensis</name>
    <dbReference type="NCBI Taxonomy" id="566461"/>
    <lineage>
        <taxon>Bacteria</taxon>
        <taxon>Bacillati</taxon>
        <taxon>Actinomycetota</taxon>
        <taxon>Actinomycetes</taxon>
        <taxon>Kitasatosporales</taxon>
        <taxon>Streptomycetaceae</taxon>
        <taxon>Streptomyces</taxon>
    </lineage>
</organism>
<proteinExistence type="predicted"/>
<evidence type="ECO:0000256" key="1">
    <source>
        <dbReference type="SAM" id="MobiDB-lite"/>
    </source>
</evidence>